<organism evidence="1 2">
    <name type="scientific">Onchocerca volvulus</name>
    <dbReference type="NCBI Taxonomy" id="6282"/>
    <lineage>
        <taxon>Eukaryota</taxon>
        <taxon>Metazoa</taxon>
        <taxon>Ecdysozoa</taxon>
        <taxon>Nematoda</taxon>
        <taxon>Chromadorea</taxon>
        <taxon>Rhabditida</taxon>
        <taxon>Spirurina</taxon>
        <taxon>Spiruromorpha</taxon>
        <taxon>Filarioidea</taxon>
        <taxon>Onchocercidae</taxon>
        <taxon>Onchocerca</taxon>
    </lineage>
</organism>
<sequence length="68" mass="7983">MKRNKIENGISSSCEYRDFRTDKWMDKIAEVRNEAIIFGKANDQRNCGEKHLQPILKLSMSMTSYLLE</sequence>
<name>A0A8R1Y1L9_ONCVO</name>
<protein>
    <submittedName>
        <fullName evidence="1">Uncharacterized protein</fullName>
    </submittedName>
</protein>
<proteinExistence type="predicted"/>
<dbReference type="EMBL" id="CMVM020000248">
    <property type="status" value="NOT_ANNOTATED_CDS"/>
    <property type="molecule type" value="Genomic_DNA"/>
</dbReference>
<accession>A0A8R1Y1L9</accession>
<reference evidence="2" key="1">
    <citation type="submission" date="2013-10" db="EMBL/GenBank/DDBJ databases">
        <title>Genome sequencing of Onchocerca volvulus.</title>
        <authorList>
            <person name="Cotton J."/>
            <person name="Tsai J."/>
            <person name="Stanley E."/>
            <person name="Tracey A."/>
            <person name="Holroyd N."/>
            <person name="Lustigman S."/>
            <person name="Berriman M."/>
        </authorList>
    </citation>
    <scope>NUCLEOTIDE SEQUENCE</scope>
</reference>
<dbReference type="EnsemblMetazoa" id="OVOC8310.1">
    <property type="protein sequence ID" value="OVOC8310.1"/>
    <property type="gene ID" value="WBGene00245119"/>
</dbReference>
<reference evidence="1" key="2">
    <citation type="submission" date="2022-06" db="UniProtKB">
        <authorList>
            <consortium name="EnsemblMetazoa"/>
        </authorList>
    </citation>
    <scope>IDENTIFICATION</scope>
</reference>
<evidence type="ECO:0000313" key="2">
    <source>
        <dbReference type="Proteomes" id="UP000024404"/>
    </source>
</evidence>
<dbReference type="Proteomes" id="UP000024404">
    <property type="component" value="Unassembled WGS sequence"/>
</dbReference>
<evidence type="ECO:0000313" key="1">
    <source>
        <dbReference type="EnsemblMetazoa" id="OVOC8310.1"/>
    </source>
</evidence>
<dbReference type="AlphaFoldDB" id="A0A8R1Y1L9"/>
<keyword evidence="2" id="KW-1185">Reference proteome</keyword>